<sequence>MLVFLLLFLPLALSYSTNLTDASVSTNTTTTTTTTKSHSIVQTLPSKSDIGDYQKVADNLGISCYGPHESDTRRAFHVFIYQCLYDKKPNNLTEIEHHWNFCCRLRQTCQDGPSTDHKCFDIFCDCLDLVDLSTDPSKDTCRSNTESMEEIWGENLKPFKGRYINIYENVGFGAIYGKNLVFGTSGWICMAIIFAIFLSASAYLIISYIQFKCNKVTKEVIAKKEAGDEYYVPPQPPPSKKFHDKVILKA</sequence>
<protein>
    <submittedName>
        <fullName evidence="2">Uncharacterized protein</fullName>
    </submittedName>
</protein>
<reference evidence="2" key="1">
    <citation type="submission" date="2022-11" db="UniProtKB">
        <authorList>
            <consortium name="WormBaseParasite"/>
        </authorList>
    </citation>
    <scope>IDENTIFICATION</scope>
</reference>
<dbReference type="WBParaSite" id="PS1159_v2.g20694.t1">
    <property type="protein sequence ID" value="PS1159_v2.g20694.t1"/>
    <property type="gene ID" value="PS1159_v2.g20694"/>
</dbReference>
<dbReference type="Proteomes" id="UP000887580">
    <property type="component" value="Unplaced"/>
</dbReference>
<evidence type="ECO:0000313" key="1">
    <source>
        <dbReference type="Proteomes" id="UP000887580"/>
    </source>
</evidence>
<name>A0AC35FV47_9BILA</name>
<evidence type="ECO:0000313" key="2">
    <source>
        <dbReference type="WBParaSite" id="PS1159_v2.g20694.t1"/>
    </source>
</evidence>
<organism evidence="1 2">
    <name type="scientific">Panagrolaimus sp. PS1159</name>
    <dbReference type="NCBI Taxonomy" id="55785"/>
    <lineage>
        <taxon>Eukaryota</taxon>
        <taxon>Metazoa</taxon>
        <taxon>Ecdysozoa</taxon>
        <taxon>Nematoda</taxon>
        <taxon>Chromadorea</taxon>
        <taxon>Rhabditida</taxon>
        <taxon>Tylenchina</taxon>
        <taxon>Panagrolaimomorpha</taxon>
        <taxon>Panagrolaimoidea</taxon>
        <taxon>Panagrolaimidae</taxon>
        <taxon>Panagrolaimus</taxon>
    </lineage>
</organism>
<proteinExistence type="predicted"/>
<accession>A0AC35FV47</accession>